<accession>A0ABS8T5H2</accession>
<organism evidence="4 5">
    <name type="scientific">Datura stramonium</name>
    <name type="common">Jimsonweed</name>
    <name type="synonym">Common thornapple</name>
    <dbReference type="NCBI Taxonomy" id="4076"/>
    <lineage>
        <taxon>Eukaryota</taxon>
        <taxon>Viridiplantae</taxon>
        <taxon>Streptophyta</taxon>
        <taxon>Embryophyta</taxon>
        <taxon>Tracheophyta</taxon>
        <taxon>Spermatophyta</taxon>
        <taxon>Magnoliopsida</taxon>
        <taxon>eudicotyledons</taxon>
        <taxon>Gunneridae</taxon>
        <taxon>Pentapetalae</taxon>
        <taxon>asterids</taxon>
        <taxon>lamiids</taxon>
        <taxon>Solanales</taxon>
        <taxon>Solanaceae</taxon>
        <taxon>Solanoideae</taxon>
        <taxon>Datureae</taxon>
        <taxon>Datura</taxon>
    </lineage>
</organism>
<protein>
    <submittedName>
        <fullName evidence="4">Uncharacterized protein</fullName>
    </submittedName>
</protein>
<name>A0ABS8T5H2_DATST</name>
<sequence>MGKKERAQERREKETPRNLISRTIPYSDHTKKIPCLNQPVKGFGVEINEGDYVDNGTISSIVNFSIHGGPNDTIAVVTEVLKQEELVEISHQLASHGLTVVLTSRETRVGEEATKIMQEEGKIWRFRYSDQYAGVNFNFGFGLSVEFAETVIRTNYLGTKIKAMIPLMRPSPFGARIINVTSRWEDLMAGWIELQMSA</sequence>
<proteinExistence type="inferred from homology"/>
<keyword evidence="2" id="KW-0521">NADP</keyword>
<evidence type="ECO:0000313" key="4">
    <source>
        <dbReference type="EMBL" id="MCD7466640.1"/>
    </source>
</evidence>
<gene>
    <name evidence="4" type="ORF">HAX54_003551</name>
</gene>
<dbReference type="EMBL" id="JACEIK010001161">
    <property type="protein sequence ID" value="MCD7466640.1"/>
    <property type="molecule type" value="Genomic_DNA"/>
</dbReference>
<comment type="caution">
    <text evidence="4">The sequence shown here is derived from an EMBL/GenBank/DDBJ whole genome shotgun (WGS) entry which is preliminary data.</text>
</comment>
<evidence type="ECO:0000256" key="2">
    <source>
        <dbReference type="ARBA" id="ARBA00022857"/>
    </source>
</evidence>
<dbReference type="Gene3D" id="3.40.50.720">
    <property type="entry name" value="NAD(P)-binding Rossmann-like Domain"/>
    <property type="match status" value="1"/>
</dbReference>
<dbReference type="SUPFAM" id="SSF51735">
    <property type="entry name" value="NAD(P)-binding Rossmann-fold domains"/>
    <property type="match status" value="1"/>
</dbReference>
<comment type="similarity">
    <text evidence="1">Belongs to the short-chain dehydrogenases/reductases (SDR) family.</text>
</comment>
<dbReference type="Proteomes" id="UP000823775">
    <property type="component" value="Unassembled WGS sequence"/>
</dbReference>
<keyword evidence="3" id="KW-0560">Oxidoreductase</keyword>
<evidence type="ECO:0000313" key="5">
    <source>
        <dbReference type="Proteomes" id="UP000823775"/>
    </source>
</evidence>
<keyword evidence="5" id="KW-1185">Reference proteome</keyword>
<reference evidence="4 5" key="1">
    <citation type="journal article" date="2021" name="BMC Genomics">
        <title>Datura genome reveals duplications of psychoactive alkaloid biosynthetic genes and high mutation rate following tissue culture.</title>
        <authorList>
            <person name="Rajewski A."/>
            <person name="Carter-House D."/>
            <person name="Stajich J."/>
            <person name="Litt A."/>
        </authorList>
    </citation>
    <scope>NUCLEOTIDE SEQUENCE [LARGE SCALE GENOMIC DNA]</scope>
    <source>
        <strain evidence="4">AR-01</strain>
    </source>
</reference>
<evidence type="ECO:0000256" key="1">
    <source>
        <dbReference type="ARBA" id="ARBA00006484"/>
    </source>
</evidence>
<dbReference type="PANTHER" id="PTHR43490:SF128">
    <property type="entry name" value="SHORT-CHAIN DEHYDROGENASE_REDUCTASE"/>
    <property type="match status" value="1"/>
</dbReference>
<dbReference type="PANTHER" id="PTHR43490">
    <property type="entry name" value="(+)-NEOMENTHOL DEHYDROGENASE"/>
    <property type="match status" value="1"/>
</dbReference>
<dbReference type="InterPro" id="IPR036291">
    <property type="entry name" value="NAD(P)-bd_dom_sf"/>
</dbReference>
<evidence type="ECO:0000256" key="3">
    <source>
        <dbReference type="ARBA" id="ARBA00023002"/>
    </source>
</evidence>